<name>A0A382E9A9_9ZZZZ</name>
<feature type="compositionally biased region" description="Basic and acidic residues" evidence="1">
    <location>
        <begin position="16"/>
        <end position="28"/>
    </location>
</feature>
<protein>
    <submittedName>
        <fullName evidence="2">Uncharacterized protein</fullName>
    </submittedName>
</protein>
<sequence>ETGELPLRTGIAGALLDKKGPSPKIEKSNKKKLKMSLGKTKVKIDPDVDIGQISGGIQTGTGNLH</sequence>
<reference evidence="2" key="1">
    <citation type="submission" date="2018-05" db="EMBL/GenBank/DDBJ databases">
        <authorList>
            <person name="Lanie J.A."/>
            <person name="Ng W.-L."/>
            <person name="Kazmierczak K.M."/>
            <person name="Andrzejewski T.M."/>
            <person name="Davidsen T.M."/>
            <person name="Wayne K.J."/>
            <person name="Tettelin H."/>
            <person name="Glass J.I."/>
            <person name="Rusch D."/>
            <person name="Podicherti R."/>
            <person name="Tsui H.-C.T."/>
            <person name="Winkler M.E."/>
        </authorList>
    </citation>
    <scope>NUCLEOTIDE SEQUENCE</scope>
</reference>
<feature type="region of interest" description="Disordered" evidence="1">
    <location>
        <begin position="14"/>
        <end position="33"/>
    </location>
</feature>
<gene>
    <name evidence="2" type="ORF">METZ01_LOCUS200132</name>
</gene>
<proteinExistence type="predicted"/>
<dbReference type="AlphaFoldDB" id="A0A382E9A9"/>
<accession>A0A382E9A9</accession>
<dbReference type="EMBL" id="UINC01043356">
    <property type="protein sequence ID" value="SVB47278.1"/>
    <property type="molecule type" value="Genomic_DNA"/>
</dbReference>
<evidence type="ECO:0000313" key="2">
    <source>
        <dbReference type="EMBL" id="SVB47278.1"/>
    </source>
</evidence>
<feature type="non-terminal residue" evidence="2">
    <location>
        <position position="1"/>
    </location>
</feature>
<evidence type="ECO:0000256" key="1">
    <source>
        <dbReference type="SAM" id="MobiDB-lite"/>
    </source>
</evidence>
<organism evidence="2">
    <name type="scientific">marine metagenome</name>
    <dbReference type="NCBI Taxonomy" id="408172"/>
    <lineage>
        <taxon>unclassified sequences</taxon>
        <taxon>metagenomes</taxon>
        <taxon>ecological metagenomes</taxon>
    </lineage>
</organism>